<keyword evidence="10" id="KW-1185">Reference proteome</keyword>
<dbReference type="SUPFAM" id="SSF53822">
    <property type="entry name" value="Periplasmic binding protein-like I"/>
    <property type="match status" value="1"/>
</dbReference>
<dbReference type="InterPro" id="IPR003760">
    <property type="entry name" value="PnrA-like"/>
</dbReference>
<accession>A0ABV6GCH0</accession>
<evidence type="ECO:0000313" key="9">
    <source>
        <dbReference type="EMBL" id="MFC0271361.1"/>
    </source>
</evidence>
<keyword evidence="6" id="KW-0449">Lipoprotein</keyword>
<dbReference type="CDD" id="cd06354">
    <property type="entry name" value="PBP1_PrnA-like"/>
    <property type="match status" value="1"/>
</dbReference>
<name>A0ABV6GCH0_9BACI</name>
<comment type="similarity">
    <text evidence="2">Belongs to the BMP lipoprotein family.</text>
</comment>
<dbReference type="PROSITE" id="PS51257">
    <property type="entry name" value="PROKAR_LIPOPROTEIN"/>
    <property type="match status" value="1"/>
</dbReference>
<protein>
    <submittedName>
        <fullName evidence="9">BMP family protein</fullName>
    </submittedName>
</protein>
<evidence type="ECO:0000256" key="5">
    <source>
        <dbReference type="ARBA" id="ARBA00023136"/>
    </source>
</evidence>
<comment type="caution">
    <text evidence="9">The sequence shown here is derived from an EMBL/GenBank/DDBJ whole genome shotgun (WGS) entry which is preliminary data.</text>
</comment>
<dbReference type="Proteomes" id="UP001589854">
    <property type="component" value="Unassembled WGS sequence"/>
</dbReference>
<evidence type="ECO:0000256" key="6">
    <source>
        <dbReference type="ARBA" id="ARBA00023288"/>
    </source>
</evidence>
<dbReference type="PANTHER" id="PTHR34296:SF2">
    <property type="entry name" value="ABC TRANSPORTER GUANOSINE-BINDING PROTEIN NUPN"/>
    <property type="match status" value="1"/>
</dbReference>
<dbReference type="RefSeq" id="WP_378932261.1">
    <property type="nucleotide sequence ID" value="NZ_JBHLVO010000004.1"/>
</dbReference>
<evidence type="ECO:0000256" key="7">
    <source>
        <dbReference type="SAM" id="SignalP"/>
    </source>
</evidence>
<dbReference type="Gene3D" id="3.40.50.2300">
    <property type="match status" value="2"/>
</dbReference>
<keyword evidence="4 7" id="KW-0732">Signal</keyword>
<evidence type="ECO:0000256" key="3">
    <source>
        <dbReference type="ARBA" id="ARBA00022475"/>
    </source>
</evidence>
<comment type="subcellular location">
    <subcellularLocation>
        <location evidence="1">Cell membrane</location>
        <topology evidence="1">Lipid-anchor</topology>
    </subcellularLocation>
</comment>
<gene>
    <name evidence="9" type="ORF">ACFFIX_07830</name>
</gene>
<reference evidence="9 10" key="1">
    <citation type="submission" date="2024-09" db="EMBL/GenBank/DDBJ databases">
        <authorList>
            <person name="Sun Q."/>
            <person name="Mori K."/>
        </authorList>
    </citation>
    <scope>NUCLEOTIDE SEQUENCE [LARGE SCALE GENOMIC DNA]</scope>
    <source>
        <strain evidence="9 10">CCM 7228</strain>
    </source>
</reference>
<feature type="domain" description="ABC transporter substrate-binding protein PnrA-like" evidence="8">
    <location>
        <begin position="43"/>
        <end position="356"/>
    </location>
</feature>
<keyword evidence="5" id="KW-0472">Membrane</keyword>
<dbReference type="PANTHER" id="PTHR34296">
    <property type="entry name" value="TRANSCRIPTIONAL ACTIVATOR PROTEIN MED"/>
    <property type="match status" value="1"/>
</dbReference>
<dbReference type="InterPro" id="IPR050957">
    <property type="entry name" value="BMP_lipoprotein"/>
</dbReference>
<feature type="chain" id="PRO_5046672853" evidence="7">
    <location>
        <begin position="21"/>
        <end position="367"/>
    </location>
</feature>
<evidence type="ECO:0000256" key="2">
    <source>
        <dbReference type="ARBA" id="ARBA00008610"/>
    </source>
</evidence>
<dbReference type="EMBL" id="JBHLVO010000004">
    <property type="protein sequence ID" value="MFC0271361.1"/>
    <property type="molecule type" value="Genomic_DNA"/>
</dbReference>
<sequence length="367" mass="38979">MKKKHGLALSLVLAAGTLLGACGGATEEKDGAADEGTKEENFTVAMVTDVGGVDDKSFNQSAWEGLKAFGEEHGLEKGQEGYNYLQSQSDADYATNLNNLTRQDFDLVFGIGFLMLDSINEIAQQQKEANFGIVDAVVEQPNVASILFKEQEAGFLAGIAAANATKTNKIGFIGGMEIPVIERFEVGFLAGVQSVNPDLKVEVQYAGAFDKAELGQTIASKMYSSGADVIFHAAGGTGNGLFKEARDLKKKDPSKEIWAIGVDSDQTAEGVVEIEGKEHNVIITSALKRVDNAVLDLSNKAKEGNFPGGEITTYGLAEDGVGLAPINEELTNKADIEASVEEYKEKIKSGDLVVPASKDELAAFKAK</sequence>
<evidence type="ECO:0000256" key="4">
    <source>
        <dbReference type="ARBA" id="ARBA00022729"/>
    </source>
</evidence>
<feature type="signal peptide" evidence="7">
    <location>
        <begin position="1"/>
        <end position="20"/>
    </location>
</feature>
<evidence type="ECO:0000259" key="8">
    <source>
        <dbReference type="Pfam" id="PF02608"/>
    </source>
</evidence>
<organism evidence="9 10">
    <name type="scientific">Metabacillus herbersteinensis</name>
    <dbReference type="NCBI Taxonomy" id="283816"/>
    <lineage>
        <taxon>Bacteria</taxon>
        <taxon>Bacillati</taxon>
        <taxon>Bacillota</taxon>
        <taxon>Bacilli</taxon>
        <taxon>Bacillales</taxon>
        <taxon>Bacillaceae</taxon>
        <taxon>Metabacillus</taxon>
    </lineage>
</organism>
<dbReference type="Pfam" id="PF02608">
    <property type="entry name" value="Bmp"/>
    <property type="match status" value="1"/>
</dbReference>
<evidence type="ECO:0000313" key="10">
    <source>
        <dbReference type="Proteomes" id="UP001589854"/>
    </source>
</evidence>
<proteinExistence type="inferred from homology"/>
<keyword evidence="3" id="KW-1003">Cell membrane</keyword>
<dbReference type="InterPro" id="IPR028082">
    <property type="entry name" value="Peripla_BP_I"/>
</dbReference>
<evidence type="ECO:0000256" key="1">
    <source>
        <dbReference type="ARBA" id="ARBA00004193"/>
    </source>
</evidence>